<keyword evidence="4" id="KW-1185">Reference proteome</keyword>
<dbReference type="AlphaFoldDB" id="A0A1W5CVR4"/>
<feature type="compositionally biased region" description="Polar residues" evidence="1">
    <location>
        <begin position="313"/>
        <end position="323"/>
    </location>
</feature>
<dbReference type="Pfam" id="PF16294">
    <property type="entry name" value="RSB_motif"/>
    <property type="match status" value="1"/>
</dbReference>
<dbReference type="CDD" id="cd12432">
    <property type="entry name" value="RRM_ACINU"/>
    <property type="match status" value="1"/>
</dbReference>
<dbReference type="InterPro" id="IPR034257">
    <property type="entry name" value="Acinus_RRM"/>
</dbReference>
<evidence type="ECO:0000259" key="2">
    <source>
        <dbReference type="PROSITE" id="PS50800"/>
    </source>
</evidence>
<dbReference type="EMBL" id="FWEW01000469">
    <property type="protein sequence ID" value="SLM34974.1"/>
    <property type="molecule type" value="Genomic_DNA"/>
</dbReference>
<proteinExistence type="predicted"/>
<evidence type="ECO:0000256" key="1">
    <source>
        <dbReference type="SAM" id="MobiDB-lite"/>
    </source>
</evidence>
<reference evidence="4" key="1">
    <citation type="submission" date="2017-03" db="EMBL/GenBank/DDBJ databases">
        <authorList>
            <person name="Sharma R."/>
            <person name="Thines M."/>
        </authorList>
    </citation>
    <scope>NUCLEOTIDE SEQUENCE [LARGE SCALE GENOMIC DNA]</scope>
</reference>
<dbReference type="PROSITE" id="PS50800">
    <property type="entry name" value="SAP"/>
    <property type="match status" value="1"/>
</dbReference>
<protein>
    <submittedName>
        <fullName evidence="3">SAP domain</fullName>
    </submittedName>
</protein>
<evidence type="ECO:0000313" key="4">
    <source>
        <dbReference type="Proteomes" id="UP000192927"/>
    </source>
</evidence>
<feature type="region of interest" description="Disordered" evidence="1">
    <location>
        <begin position="307"/>
        <end position="326"/>
    </location>
</feature>
<feature type="domain" description="SAP" evidence="2">
    <location>
        <begin position="4"/>
        <end position="38"/>
    </location>
</feature>
<feature type="region of interest" description="Disordered" evidence="1">
    <location>
        <begin position="331"/>
        <end position="354"/>
    </location>
</feature>
<organism evidence="3 4">
    <name type="scientific">Lasallia pustulata</name>
    <dbReference type="NCBI Taxonomy" id="136370"/>
    <lineage>
        <taxon>Eukaryota</taxon>
        <taxon>Fungi</taxon>
        <taxon>Dikarya</taxon>
        <taxon>Ascomycota</taxon>
        <taxon>Pezizomycotina</taxon>
        <taxon>Lecanoromycetes</taxon>
        <taxon>OSLEUM clade</taxon>
        <taxon>Umbilicariomycetidae</taxon>
        <taxon>Umbilicariales</taxon>
        <taxon>Umbilicariaceae</taxon>
        <taxon>Lasallia</taxon>
    </lineage>
</organism>
<dbReference type="PANTHER" id="PTHR47031">
    <property type="entry name" value="SAP DNA-BINDING DOMAIN-CONTAINING PROTEIN"/>
    <property type="match status" value="1"/>
</dbReference>
<dbReference type="InterPro" id="IPR003034">
    <property type="entry name" value="SAP_dom"/>
</dbReference>
<feature type="compositionally biased region" description="Basic and acidic residues" evidence="1">
    <location>
        <begin position="235"/>
        <end position="271"/>
    </location>
</feature>
<feature type="compositionally biased region" description="Acidic residues" evidence="1">
    <location>
        <begin position="120"/>
        <end position="132"/>
    </location>
</feature>
<feature type="region of interest" description="Disordered" evidence="1">
    <location>
        <begin position="68"/>
        <end position="160"/>
    </location>
</feature>
<sequence>MVDYSKLKVTELKDELKKRGLPLTGLKAALVTRLTEANTKAQQIQTPEGPSQLQHAVKDAEVVKDAAPVDAPVESKTQDVVAPPIGADPEPNPKDAETRQGTTNGAGAIAEEIPLAQGIDEADEVEHAEEDEAKLAEISNKLPTEEPPIEPSADLSMVSDNIDSNAAPTIEIKATTQAQTGSIIPPPAAISEAAQTSTDTPAFSEPSSLNKEEVLEDTRKRKRRSHSPPLVVETAQKRAKAEDGSPRVKLPEDLETEIGVKGESENHKEDAIANLDGAAENSLEVRSPSKEGALDCTAMQADRMEVTPPPITLDSSTKPSPSDTRFKNLFTAPLKRDASPPPQPTHEDAEDRVVSPAVHPATAALYIRNFMRPLQPGSLRDHLACLATPANNSPKPDVITNFYLDPIRTHCLAEFASISAASRVRSALHSRVWPDERTRKPLWVDFVPEGKVKQWIEVQQNASNGRGQAAKRWEVVYEDEEGGTKAYLQEAGAAPRPAVPALTRTEPGRGVVGAPLGPRISEAVQAVRQADAVPRHDGGKGFKALDDLFQSTAAKPKLYYLPASEEVANRRLDKLAAGRGGGRGEEMRRFTFEDELIVDKGPEFGAGFRGGYRGRGGGYAGGQSTRGGGGWRGDSWRDRR</sequence>
<feature type="compositionally biased region" description="Basic and acidic residues" evidence="1">
    <location>
        <begin position="210"/>
        <end position="219"/>
    </location>
</feature>
<dbReference type="Gene3D" id="1.10.720.30">
    <property type="entry name" value="SAP domain"/>
    <property type="match status" value="1"/>
</dbReference>
<feature type="region of interest" description="Disordered" evidence="1">
    <location>
        <begin position="609"/>
        <end position="640"/>
    </location>
</feature>
<dbReference type="SMART" id="SM00513">
    <property type="entry name" value="SAP"/>
    <property type="match status" value="1"/>
</dbReference>
<accession>A0A1W5CVR4</accession>
<feature type="compositionally biased region" description="Polar residues" evidence="1">
    <location>
        <begin position="195"/>
        <end position="209"/>
    </location>
</feature>
<feature type="region of interest" description="Disordered" evidence="1">
    <location>
        <begin position="177"/>
        <end position="284"/>
    </location>
</feature>
<dbReference type="Proteomes" id="UP000192927">
    <property type="component" value="Unassembled WGS sequence"/>
</dbReference>
<dbReference type="Pfam" id="PF02037">
    <property type="entry name" value="SAP"/>
    <property type="match status" value="1"/>
</dbReference>
<dbReference type="InterPro" id="IPR032552">
    <property type="entry name" value="RSB_motif"/>
</dbReference>
<name>A0A1W5CVR4_9LECA</name>
<feature type="compositionally biased region" description="Gly residues" evidence="1">
    <location>
        <begin position="609"/>
        <end position="632"/>
    </location>
</feature>
<dbReference type="PANTHER" id="PTHR47031:SF3">
    <property type="entry name" value="SAP DOMAIN-CONTAINING PROTEIN"/>
    <property type="match status" value="1"/>
</dbReference>
<dbReference type="InterPro" id="IPR036361">
    <property type="entry name" value="SAP_dom_sf"/>
</dbReference>
<evidence type="ECO:0000313" key="3">
    <source>
        <dbReference type="EMBL" id="SLM34974.1"/>
    </source>
</evidence>
<dbReference type="SUPFAM" id="SSF68906">
    <property type="entry name" value="SAP domain"/>
    <property type="match status" value="1"/>
</dbReference>